<evidence type="ECO:0000256" key="4">
    <source>
        <dbReference type="ARBA" id="ARBA00022679"/>
    </source>
</evidence>
<dbReference type="Pfam" id="PF02086">
    <property type="entry name" value="MethyltransfD12"/>
    <property type="match status" value="1"/>
</dbReference>
<dbReference type="GO" id="GO:0006298">
    <property type="term" value="P:mismatch repair"/>
    <property type="evidence" value="ECO:0007669"/>
    <property type="project" value="TreeGrafter"/>
</dbReference>
<dbReference type="InterPro" id="IPR012327">
    <property type="entry name" value="MeTrfase_D12"/>
</dbReference>
<dbReference type="EC" id="2.1.1.72" evidence="2"/>
<accession>A0A2S7C214</accession>
<evidence type="ECO:0000313" key="7">
    <source>
        <dbReference type="EMBL" id="PPU55617.1"/>
    </source>
</evidence>
<dbReference type="PANTHER" id="PTHR30481:SF2">
    <property type="entry name" value="SITE-SPECIFIC DNA-METHYLTRANSFERASE (ADENINE-SPECIFIC)"/>
    <property type="match status" value="1"/>
</dbReference>
<keyword evidence="4 7" id="KW-0808">Transferase</keyword>
<evidence type="ECO:0000256" key="6">
    <source>
        <dbReference type="ARBA" id="ARBA00047942"/>
    </source>
</evidence>
<gene>
    <name evidence="7" type="ORF">XdyCFBP7245_12620</name>
</gene>
<protein>
    <recommendedName>
        <fullName evidence="2">site-specific DNA-methyltransferase (adenine-specific)</fullName>
        <ecNumber evidence="2">2.1.1.72</ecNumber>
    </recommendedName>
</protein>
<dbReference type="GO" id="GO:0009307">
    <property type="term" value="P:DNA restriction-modification system"/>
    <property type="evidence" value="ECO:0007669"/>
    <property type="project" value="InterPro"/>
</dbReference>
<evidence type="ECO:0000256" key="1">
    <source>
        <dbReference type="ARBA" id="ARBA00006594"/>
    </source>
</evidence>
<organism evidence="7 8">
    <name type="scientific">Xanthomonas dyei</name>
    <dbReference type="NCBI Taxonomy" id="743699"/>
    <lineage>
        <taxon>Bacteria</taxon>
        <taxon>Pseudomonadati</taxon>
        <taxon>Pseudomonadota</taxon>
        <taxon>Gammaproteobacteria</taxon>
        <taxon>Lysobacterales</taxon>
        <taxon>Lysobacteraceae</taxon>
        <taxon>Xanthomonas</taxon>
    </lineage>
</organism>
<comment type="caution">
    <text evidence="7">The sequence shown here is derived from an EMBL/GenBank/DDBJ whole genome shotgun (WGS) entry which is preliminary data.</text>
</comment>
<dbReference type="GO" id="GO:0009007">
    <property type="term" value="F:site-specific DNA-methyltransferase (adenine-specific) activity"/>
    <property type="evidence" value="ECO:0007669"/>
    <property type="project" value="UniProtKB-EC"/>
</dbReference>
<evidence type="ECO:0000313" key="8">
    <source>
        <dbReference type="Proteomes" id="UP000238908"/>
    </source>
</evidence>
<dbReference type="PANTHER" id="PTHR30481">
    <property type="entry name" value="DNA ADENINE METHYLASE"/>
    <property type="match status" value="1"/>
</dbReference>
<evidence type="ECO:0000256" key="3">
    <source>
        <dbReference type="ARBA" id="ARBA00022603"/>
    </source>
</evidence>
<dbReference type="InterPro" id="IPR023095">
    <property type="entry name" value="Ade_MeTrfase_dom_2"/>
</dbReference>
<dbReference type="Proteomes" id="UP000238908">
    <property type="component" value="Unassembled WGS sequence"/>
</dbReference>
<dbReference type="AlphaFoldDB" id="A0A2S7C214"/>
<dbReference type="RefSeq" id="WP_104615967.1">
    <property type="nucleotide sequence ID" value="NZ_JBHLXZ010000015.1"/>
</dbReference>
<evidence type="ECO:0000256" key="5">
    <source>
        <dbReference type="ARBA" id="ARBA00022691"/>
    </source>
</evidence>
<keyword evidence="5" id="KW-0949">S-adenosyl-L-methionine</keyword>
<keyword evidence="3 7" id="KW-0489">Methyltransferase</keyword>
<dbReference type="EMBL" id="MDEE01000017">
    <property type="protein sequence ID" value="PPU55617.1"/>
    <property type="molecule type" value="Genomic_DNA"/>
</dbReference>
<dbReference type="PIRSF" id="PIRSF000398">
    <property type="entry name" value="M_m6A_EcoRV"/>
    <property type="match status" value="1"/>
</dbReference>
<evidence type="ECO:0000256" key="2">
    <source>
        <dbReference type="ARBA" id="ARBA00011900"/>
    </source>
</evidence>
<dbReference type="Gene3D" id="3.40.50.150">
    <property type="entry name" value="Vaccinia Virus protein VP39"/>
    <property type="match status" value="1"/>
</dbReference>
<dbReference type="GO" id="GO:0043565">
    <property type="term" value="F:sequence-specific DNA binding"/>
    <property type="evidence" value="ECO:0007669"/>
    <property type="project" value="TreeGrafter"/>
</dbReference>
<dbReference type="Gene3D" id="1.10.1020.10">
    <property type="entry name" value="Adenine-specific Methyltransferase, Domain 2"/>
    <property type="match status" value="1"/>
</dbReference>
<sequence length="281" mass="31870">MPVTDSPLRYPGGKSQLTPFVIDVLRANNLLYGTYVEPFAGGCGIAWTLLLNTYITEIYINDIDPALYAFWASVLKHSDDLCERIERTPVTLEEWHRQRAVQNATRPRLLDLGFSTLFLNRTNRSGILKGGVIGGLKQDGNYLIDCRFNKSDLIRKIKRIADNRESVHLSRMDAEDFIRNVLPGLPGNTLVNIDPPYYRRGPELYCSFYQHDDHAALARAVGGIRQPWMVTYDDTPEIAKLYSRFRCARKALNYSAQTKRVGVELLVTPKHLKLPVAMQAA</sequence>
<comment type="similarity">
    <text evidence="1">Belongs to the N(4)/N(6)-methyltransferase family.</text>
</comment>
<dbReference type="InterPro" id="IPR029063">
    <property type="entry name" value="SAM-dependent_MTases_sf"/>
</dbReference>
<dbReference type="SUPFAM" id="SSF53335">
    <property type="entry name" value="S-adenosyl-L-methionine-dependent methyltransferases"/>
    <property type="match status" value="1"/>
</dbReference>
<dbReference type="GO" id="GO:1904047">
    <property type="term" value="F:S-adenosyl-L-methionine binding"/>
    <property type="evidence" value="ECO:0007669"/>
    <property type="project" value="TreeGrafter"/>
</dbReference>
<reference evidence="7 8" key="1">
    <citation type="submission" date="2016-08" db="EMBL/GenBank/DDBJ databases">
        <authorList>
            <person name="Seilhamer J.J."/>
        </authorList>
    </citation>
    <scope>NUCLEOTIDE SEQUENCE [LARGE SCALE GENOMIC DNA]</scope>
    <source>
        <strain evidence="7 8">CFBP7245</strain>
    </source>
</reference>
<dbReference type="InterPro" id="IPR012263">
    <property type="entry name" value="M_m6A_EcoRV"/>
</dbReference>
<name>A0A2S7C214_9XANT</name>
<dbReference type="GO" id="GO:0032259">
    <property type="term" value="P:methylation"/>
    <property type="evidence" value="ECO:0007669"/>
    <property type="project" value="UniProtKB-KW"/>
</dbReference>
<dbReference type="PRINTS" id="PR00505">
    <property type="entry name" value="D12N6MTFRASE"/>
</dbReference>
<proteinExistence type="inferred from homology"/>
<comment type="catalytic activity">
    <reaction evidence="6">
        <text>a 2'-deoxyadenosine in DNA + S-adenosyl-L-methionine = an N(6)-methyl-2'-deoxyadenosine in DNA + S-adenosyl-L-homocysteine + H(+)</text>
        <dbReference type="Rhea" id="RHEA:15197"/>
        <dbReference type="Rhea" id="RHEA-COMP:12418"/>
        <dbReference type="Rhea" id="RHEA-COMP:12419"/>
        <dbReference type="ChEBI" id="CHEBI:15378"/>
        <dbReference type="ChEBI" id="CHEBI:57856"/>
        <dbReference type="ChEBI" id="CHEBI:59789"/>
        <dbReference type="ChEBI" id="CHEBI:90615"/>
        <dbReference type="ChEBI" id="CHEBI:90616"/>
        <dbReference type="EC" id="2.1.1.72"/>
    </reaction>
</comment>